<evidence type="ECO:0000313" key="3">
    <source>
        <dbReference type="Proteomes" id="UP000317036"/>
    </source>
</evidence>
<name>A0A559K6E7_9BACL</name>
<proteinExistence type="predicted"/>
<evidence type="ECO:0000256" key="1">
    <source>
        <dbReference type="SAM" id="MobiDB-lite"/>
    </source>
</evidence>
<dbReference type="OrthoDB" id="2376226at2"/>
<feature type="compositionally biased region" description="Acidic residues" evidence="1">
    <location>
        <begin position="75"/>
        <end position="86"/>
    </location>
</feature>
<dbReference type="AlphaFoldDB" id="A0A559K6E7"/>
<reference evidence="2 3" key="1">
    <citation type="submission" date="2019-07" db="EMBL/GenBank/DDBJ databases">
        <authorList>
            <person name="Kim J."/>
        </authorList>
    </citation>
    <scope>NUCLEOTIDE SEQUENCE [LARGE SCALE GENOMIC DNA]</scope>
    <source>
        <strain evidence="2 3">JC52</strain>
    </source>
</reference>
<accession>A0A559K6E7</accession>
<dbReference type="RefSeq" id="WP_144851338.1">
    <property type="nucleotide sequence ID" value="NZ_VNJI01000033.1"/>
</dbReference>
<dbReference type="EMBL" id="VNJI01000033">
    <property type="protein sequence ID" value="TVY07715.1"/>
    <property type="molecule type" value="Genomic_DNA"/>
</dbReference>
<evidence type="ECO:0000313" key="2">
    <source>
        <dbReference type="EMBL" id="TVY07715.1"/>
    </source>
</evidence>
<gene>
    <name evidence="2" type="ORF">FPZ49_22815</name>
</gene>
<sequence>MFRKPKNNELATVQSQRNEILAQEFPEGPYGSSFNHEALGKSTPWLEDQQAVSAYAYENQELHAGISRDYPGEDSTNEDMHEDELQ</sequence>
<comment type="caution">
    <text evidence="2">The sequence shown here is derived from an EMBL/GenBank/DDBJ whole genome shotgun (WGS) entry which is preliminary data.</text>
</comment>
<protein>
    <submittedName>
        <fullName evidence="2">Uncharacterized protein</fullName>
    </submittedName>
</protein>
<organism evidence="2 3">
    <name type="scientific">Paenibacillus cremeus</name>
    <dbReference type="NCBI Taxonomy" id="2163881"/>
    <lineage>
        <taxon>Bacteria</taxon>
        <taxon>Bacillati</taxon>
        <taxon>Bacillota</taxon>
        <taxon>Bacilli</taxon>
        <taxon>Bacillales</taxon>
        <taxon>Paenibacillaceae</taxon>
        <taxon>Paenibacillus</taxon>
    </lineage>
</organism>
<dbReference type="Proteomes" id="UP000317036">
    <property type="component" value="Unassembled WGS sequence"/>
</dbReference>
<feature type="region of interest" description="Disordered" evidence="1">
    <location>
        <begin position="64"/>
        <end position="86"/>
    </location>
</feature>
<keyword evidence="3" id="KW-1185">Reference proteome</keyword>